<proteinExistence type="predicted"/>
<name>A0A067PD90_PLEO1</name>
<feature type="region of interest" description="Disordered" evidence="1">
    <location>
        <begin position="1"/>
        <end position="22"/>
    </location>
</feature>
<feature type="compositionally biased region" description="Polar residues" evidence="1">
    <location>
        <begin position="71"/>
        <end position="85"/>
    </location>
</feature>
<reference evidence="3" key="1">
    <citation type="journal article" date="2014" name="Proc. Natl. Acad. Sci. U.S.A.">
        <title>Extensive sampling of basidiomycete genomes demonstrates inadequacy of the white-rot/brown-rot paradigm for wood decay fungi.</title>
        <authorList>
            <person name="Riley R."/>
            <person name="Salamov A.A."/>
            <person name="Brown D.W."/>
            <person name="Nagy L.G."/>
            <person name="Floudas D."/>
            <person name="Held B.W."/>
            <person name="Levasseur A."/>
            <person name="Lombard V."/>
            <person name="Morin E."/>
            <person name="Otillar R."/>
            <person name="Lindquist E.A."/>
            <person name="Sun H."/>
            <person name="LaButti K.M."/>
            <person name="Schmutz J."/>
            <person name="Jabbour D."/>
            <person name="Luo H."/>
            <person name="Baker S.E."/>
            <person name="Pisabarro A.G."/>
            <person name="Walton J.D."/>
            <person name="Blanchette R.A."/>
            <person name="Henrissat B."/>
            <person name="Martin F."/>
            <person name="Cullen D."/>
            <person name="Hibbett D.S."/>
            <person name="Grigoriev I.V."/>
        </authorList>
    </citation>
    <scope>NUCLEOTIDE SEQUENCE [LARGE SCALE GENOMIC DNA]</scope>
    <source>
        <strain evidence="3">PC15</strain>
    </source>
</reference>
<dbReference type="HOGENOM" id="CLU_147110_0_0_1"/>
<dbReference type="Proteomes" id="UP000027073">
    <property type="component" value="Unassembled WGS sequence"/>
</dbReference>
<sequence length="149" mass="16677">MPGASSQIPPSEPVASGPDSETLQTLWAQTYEHQTQISSIQDTLARIEGLLLTPRPITPKTTPDSELRGTEASQHAPSRSENTPRSRLKPASPPIFDGNRKDGRAFYNACSIYFQLCPDHFPTEQAKILWCLSFFQKDRAKEYADMVLR</sequence>
<feature type="non-terminal residue" evidence="2">
    <location>
        <position position="149"/>
    </location>
</feature>
<organism evidence="2 3">
    <name type="scientific">Pleurotus ostreatus (strain PC15)</name>
    <name type="common">Oyster mushroom</name>
    <dbReference type="NCBI Taxonomy" id="1137138"/>
    <lineage>
        <taxon>Eukaryota</taxon>
        <taxon>Fungi</taxon>
        <taxon>Dikarya</taxon>
        <taxon>Basidiomycota</taxon>
        <taxon>Agaricomycotina</taxon>
        <taxon>Agaricomycetes</taxon>
        <taxon>Agaricomycetidae</taxon>
        <taxon>Agaricales</taxon>
        <taxon>Pleurotineae</taxon>
        <taxon>Pleurotaceae</taxon>
        <taxon>Pleurotus</taxon>
    </lineage>
</organism>
<evidence type="ECO:0000313" key="3">
    <source>
        <dbReference type="Proteomes" id="UP000027073"/>
    </source>
</evidence>
<dbReference type="AlphaFoldDB" id="A0A067PD90"/>
<dbReference type="InParanoid" id="A0A067PD90"/>
<protein>
    <submittedName>
        <fullName evidence="2">Uncharacterized protein</fullName>
    </submittedName>
</protein>
<evidence type="ECO:0000313" key="2">
    <source>
        <dbReference type="EMBL" id="KDQ33811.1"/>
    </source>
</evidence>
<dbReference type="VEuPathDB" id="FungiDB:PLEOSDRAFT_152542"/>
<feature type="region of interest" description="Disordered" evidence="1">
    <location>
        <begin position="51"/>
        <end position="100"/>
    </location>
</feature>
<gene>
    <name evidence="2" type="ORF">PLEOSDRAFT_152542</name>
</gene>
<dbReference type="EMBL" id="KL198004">
    <property type="protein sequence ID" value="KDQ33811.1"/>
    <property type="molecule type" value="Genomic_DNA"/>
</dbReference>
<evidence type="ECO:0000256" key="1">
    <source>
        <dbReference type="SAM" id="MobiDB-lite"/>
    </source>
</evidence>
<accession>A0A067PD90</accession>